<feature type="non-terminal residue" evidence="4">
    <location>
        <position position="1"/>
    </location>
</feature>
<evidence type="ECO:0000313" key="4">
    <source>
        <dbReference type="EMBL" id="GAG08906.1"/>
    </source>
</evidence>
<dbReference type="AlphaFoldDB" id="X0W8E3"/>
<reference evidence="4" key="1">
    <citation type="journal article" date="2014" name="Front. Microbiol.">
        <title>High frequency of phylogenetically diverse reductive dehalogenase-homologous genes in deep subseafloor sedimentary metagenomes.</title>
        <authorList>
            <person name="Kawai M."/>
            <person name="Futagami T."/>
            <person name="Toyoda A."/>
            <person name="Takaki Y."/>
            <person name="Nishi S."/>
            <person name="Hori S."/>
            <person name="Arai W."/>
            <person name="Tsubouchi T."/>
            <person name="Morono Y."/>
            <person name="Uchiyama I."/>
            <person name="Ito T."/>
            <person name="Fujiyama A."/>
            <person name="Inagaki F."/>
            <person name="Takami H."/>
        </authorList>
    </citation>
    <scope>NUCLEOTIDE SEQUENCE</scope>
    <source>
        <strain evidence="4">Expedition CK06-06</strain>
    </source>
</reference>
<name>X0W8E3_9ZZZZ</name>
<dbReference type="InterPro" id="IPR024664">
    <property type="entry name" value="Ara_Isoase_C"/>
</dbReference>
<sequence>FHFRPDTGIRECMNGWLENGGTHHQVLNLGDHTRKWKMLCAMLGIEYIEV</sequence>
<organism evidence="4">
    <name type="scientific">marine sediment metagenome</name>
    <dbReference type="NCBI Taxonomy" id="412755"/>
    <lineage>
        <taxon>unclassified sequences</taxon>
        <taxon>metagenomes</taxon>
        <taxon>ecological metagenomes</taxon>
    </lineage>
</organism>
<comment type="caution">
    <text evidence="4">The sequence shown here is derived from an EMBL/GenBank/DDBJ whole genome shotgun (WGS) entry which is preliminary data.</text>
</comment>
<evidence type="ECO:0000256" key="2">
    <source>
        <dbReference type="ARBA" id="ARBA00023277"/>
    </source>
</evidence>
<protein>
    <recommendedName>
        <fullName evidence="3">L-arabinose isomerase C-terminal domain-containing protein</fullName>
    </recommendedName>
</protein>
<evidence type="ECO:0000259" key="3">
    <source>
        <dbReference type="Pfam" id="PF11762"/>
    </source>
</evidence>
<dbReference type="SUPFAM" id="SSF50443">
    <property type="entry name" value="FucI/AraA C-terminal domain-like"/>
    <property type="match status" value="1"/>
</dbReference>
<proteinExistence type="predicted"/>
<feature type="domain" description="L-arabinose isomerase C-terminal" evidence="3">
    <location>
        <begin position="3"/>
        <end position="46"/>
    </location>
</feature>
<gene>
    <name evidence="4" type="ORF">S01H1_44629</name>
</gene>
<dbReference type="InterPro" id="IPR004216">
    <property type="entry name" value="Fuc/Ara_isomerase_C"/>
</dbReference>
<dbReference type="Pfam" id="PF11762">
    <property type="entry name" value="Arabinose_Iso_C"/>
    <property type="match status" value="1"/>
</dbReference>
<accession>X0W8E3</accession>
<dbReference type="EMBL" id="BARS01028472">
    <property type="protein sequence ID" value="GAG08906.1"/>
    <property type="molecule type" value="Genomic_DNA"/>
</dbReference>
<evidence type="ECO:0000256" key="1">
    <source>
        <dbReference type="ARBA" id="ARBA00023235"/>
    </source>
</evidence>
<keyword evidence="2" id="KW-0119">Carbohydrate metabolism</keyword>
<keyword evidence="1" id="KW-0413">Isomerase</keyword>
<dbReference type="GO" id="GO:0016853">
    <property type="term" value="F:isomerase activity"/>
    <property type="evidence" value="ECO:0007669"/>
    <property type="project" value="UniProtKB-KW"/>
</dbReference>